<dbReference type="InterPro" id="IPR011658">
    <property type="entry name" value="PA14_dom"/>
</dbReference>
<feature type="domain" description="PA14" evidence="8">
    <location>
        <begin position="625"/>
        <end position="762"/>
    </location>
</feature>
<dbReference type="AlphaFoldDB" id="A0A4R7Q7S2"/>
<dbReference type="Gene3D" id="3.90.182.10">
    <property type="entry name" value="Toxin - Anthrax Protective Antigen,domain 1"/>
    <property type="match status" value="1"/>
</dbReference>
<dbReference type="OrthoDB" id="9763537at2"/>
<protein>
    <recommendedName>
        <fullName evidence="3">beta-N-acetylhexosaminidase</fullName>
        <ecNumber evidence="3">3.2.1.52</ecNumber>
    </recommendedName>
</protein>
<dbReference type="SMART" id="SM00758">
    <property type="entry name" value="PA14"/>
    <property type="match status" value="1"/>
</dbReference>
<dbReference type="InterPro" id="IPR017853">
    <property type="entry name" value="GH"/>
</dbReference>
<dbReference type="InterPro" id="IPR015883">
    <property type="entry name" value="Glyco_hydro_20_cat"/>
</dbReference>
<comment type="caution">
    <text evidence="9">The sequence shown here is derived from an EMBL/GenBank/DDBJ whole genome shotgun (WGS) entry which is preliminary data.</text>
</comment>
<dbReference type="InterPro" id="IPR015882">
    <property type="entry name" value="HEX_bac_N"/>
</dbReference>
<dbReference type="InterPro" id="IPR025705">
    <property type="entry name" value="Beta_hexosaminidase_sua/sub"/>
</dbReference>
<dbReference type="GO" id="GO:0030203">
    <property type="term" value="P:glycosaminoglycan metabolic process"/>
    <property type="evidence" value="ECO:0007669"/>
    <property type="project" value="TreeGrafter"/>
</dbReference>
<organism evidence="9 10">
    <name type="scientific">Gelidibacter sediminis</name>
    <dbReference type="NCBI Taxonomy" id="1608710"/>
    <lineage>
        <taxon>Bacteria</taxon>
        <taxon>Pseudomonadati</taxon>
        <taxon>Bacteroidota</taxon>
        <taxon>Flavobacteriia</taxon>
        <taxon>Flavobacteriales</taxon>
        <taxon>Flavobacteriaceae</taxon>
        <taxon>Gelidibacter</taxon>
    </lineage>
</organism>
<comment type="similarity">
    <text evidence="2">Belongs to the glycosyl hydrolase 20 family.</text>
</comment>
<dbReference type="PRINTS" id="PR00738">
    <property type="entry name" value="GLHYDRLASE20"/>
</dbReference>
<gene>
    <name evidence="9" type="ORF">BXY82_0437</name>
</gene>
<keyword evidence="5" id="KW-0326">Glycosidase</keyword>
<dbReference type="SUPFAM" id="SSF56988">
    <property type="entry name" value="Anthrax protective antigen"/>
    <property type="match status" value="1"/>
</dbReference>
<dbReference type="GO" id="GO:0016020">
    <property type="term" value="C:membrane"/>
    <property type="evidence" value="ECO:0007669"/>
    <property type="project" value="TreeGrafter"/>
</dbReference>
<name>A0A4R7Q7S2_9FLAO</name>
<accession>A0A4R7Q7S2</accession>
<dbReference type="GO" id="GO:0004563">
    <property type="term" value="F:beta-N-acetylhexosaminidase activity"/>
    <property type="evidence" value="ECO:0007669"/>
    <property type="project" value="UniProtKB-EC"/>
</dbReference>
<dbReference type="GO" id="GO:0005975">
    <property type="term" value="P:carbohydrate metabolic process"/>
    <property type="evidence" value="ECO:0007669"/>
    <property type="project" value="InterPro"/>
</dbReference>
<dbReference type="SUPFAM" id="SSF51445">
    <property type="entry name" value="(Trans)glycosidases"/>
    <property type="match status" value="1"/>
</dbReference>
<evidence type="ECO:0000256" key="5">
    <source>
        <dbReference type="ARBA" id="ARBA00023295"/>
    </source>
</evidence>
<dbReference type="InterPro" id="IPR037524">
    <property type="entry name" value="PA14/GLEYA"/>
</dbReference>
<dbReference type="Pfam" id="PF07691">
    <property type="entry name" value="PA14"/>
    <property type="match status" value="1"/>
</dbReference>
<evidence type="ECO:0000313" key="9">
    <source>
        <dbReference type="EMBL" id="TDU43032.1"/>
    </source>
</evidence>
<keyword evidence="4" id="KW-0378">Hydrolase</keyword>
<evidence type="ECO:0000256" key="6">
    <source>
        <dbReference type="PIRSR" id="PIRSR625705-1"/>
    </source>
</evidence>
<keyword evidence="10" id="KW-1185">Reference proteome</keyword>
<evidence type="ECO:0000256" key="7">
    <source>
        <dbReference type="SAM" id="SignalP"/>
    </source>
</evidence>
<keyword evidence="7" id="KW-0732">Signal</keyword>
<dbReference type="InterPro" id="IPR029018">
    <property type="entry name" value="Hex-like_dom2"/>
</dbReference>
<sequence>MKYFSPLLLLLVILSSCQVKQTRTFTEDEISIVPKPSSMYLSEGSYTFSKDTKISVGNDSQKPAAKYLSDLFEKAAGFPLNIIATKDENGVVFIEDETLASETYTLEVTPKSITVKASDAAGYFYAVQTLRQLLPASIEKANSKDANWIIPSINVTDQPRFAWRGMQMDFSRHFFSIDEVKTFLDYMALYKLNTYHMHLTDDQGWRVEIKKYPLLTEKGAWRIESSHDKECKELAKTDPSFTIDEQHYHDRDGQRMYGGFFTQEQIKEIIAYAAERQIEVIPEIDMPGHFKSAIDNYPFLACSGEAGWGELFSIPACLGKESTYEFTKNILSEIAELFPSEYIHIGGDEVNIQSWKECPLCQKTIKDNNLKNEHELQSFFNHDIEAFLRSKGKRMMGWDEIVEGGVSEQTTMMWWRNWAPDMLTKAADNGNDMIITPCFEYYFDAKHEATPFEKVYNYEPIPEEFTEDQAKHIIGIQANLWSEMIPNFKRLEYQAFPRLLAMAETAWSSKDAKDHDNFQKRMTLQYDRLDALGVQYHIPAVTGLKDKVAFLDTATISLEAPLTGMDIYYTTDGTVPTKASKKYTEPLSFSETVTLTTVAYRGDIASEKRSALIEKQSYLEPLEVTPEKGVINRWTAVKKFKVVDDIVLPKTATYTAVNELNFSDHDGQEQVSMVFKGYFYAEADGLYEFATKSDDGSLLYIDDKFVVDNGGNHSALEKNGMVALKKGWHPLTVKFHEATGGALLTVWYTAPNSEKKVLNGDVIGK</sequence>
<dbReference type="EMBL" id="SOBW01000007">
    <property type="protein sequence ID" value="TDU43032.1"/>
    <property type="molecule type" value="Genomic_DNA"/>
</dbReference>
<evidence type="ECO:0000256" key="3">
    <source>
        <dbReference type="ARBA" id="ARBA00012663"/>
    </source>
</evidence>
<feature type="signal peptide" evidence="7">
    <location>
        <begin position="1"/>
        <end position="21"/>
    </location>
</feature>
<evidence type="ECO:0000256" key="4">
    <source>
        <dbReference type="ARBA" id="ARBA00022801"/>
    </source>
</evidence>
<reference evidence="9 10" key="1">
    <citation type="submission" date="2019-03" db="EMBL/GenBank/DDBJ databases">
        <title>Genomic Encyclopedia of Archaeal and Bacterial Type Strains, Phase II (KMG-II): from individual species to whole genera.</title>
        <authorList>
            <person name="Goeker M."/>
        </authorList>
    </citation>
    <scope>NUCLEOTIDE SEQUENCE [LARGE SCALE GENOMIC DNA]</scope>
    <source>
        <strain evidence="9 10">DSM 28135</strain>
    </source>
</reference>
<dbReference type="Proteomes" id="UP000294689">
    <property type="component" value="Unassembled WGS sequence"/>
</dbReference>
<dbReference type="PROSITE" id="PS51257">
    <property type="entry name" value="PROKAR_LIPOPROTEIN"/>
    <property type="match status" value="1"/>
</dbReference>
<dbReference type="Gene3D" id="3.30.379.10">
    <property type="entry name" value="Chitobiase/beta-hexosaminidase domain 2-like"/>
    <property type="match status" value="1"/>
</dbReference>
<dbReference type="PANTHER" id="PTHR22600">
    <property type="entry name" value="BETA-HEXOSAMINIDASE"/>
    <property type="match status" value="1"/>
</dbReference>
<dbReference type="Pfam" id="PF00728">
    <property type="entry name" value="Glyco_hydro_20"/>
    <property type="match status" value="1"/>
</dbReference>
<dbReference type="PANTHER" id="PTHR22600:SF57">
    <property type="entry name" value="BETA-N-ACETYLHEXOSAMINIDASE"/>
    <property type="match status" value="1"/>
</dbReference>
<evidence type="ECO:0000256" key="1">
    <source>
        <dbReference type="ARBA" id="ARBA00001231"/>
    </source>
</evidence>
<evidence type="ECO:0000313" key="10">
    <source>
        <dbReference type="Proteomes" id="UP000294689"/>
    </source>
</evidence>
<dbReference type="Pfam" id="PF02838">
    <property type="entry name" value="Glyco_hydro_20b"/>
    <property type="match status" value="1"/>
</dbReference>
<feature type="active site" description="Proton donor" evidence="6">
    <location>
        <position position="349"/>
    </location>
</feature>
<dbReference type="SUPFAM" id="SSF55545">
    <property type="entry name" value="beta-N-acetylhexosaminidase-like domain"/>
    <property type="match status" value="1"/>
</dbReference>
<dbReference type="InterPro" id="IPR059177">
    <property type="entry name" value="GH29D-like_dom"/>
</dbReference>
<dbReference type="CDD" id="cd06563">
    <property type="entry name" value="GH20_chitobiase-like"/>
    <property type="match status" value="1"/>
</dbReference>
<dbReference type="Gene3D" id="3.20.20.80">
    <property type="entry name" value="Glycosidases"/>
    <property type="match status" value="1"/>
</dbReference>
<evidence type="ECO:0000256" key="2">
    <source>
        <dbReference type="ARBA" id="ARBA00006285"/>
    </source>
</evidence>
<dbReference type="RefSeq" id="WP_133756528.1">
    <property type="nucleotide sequence ID" value="NZ_SOBW01000007.1"/>
</dbReference>
<dbReference type="EC" id="3.2.1.52" evidence="3"/>
<feature type="chain" id="PRO_5020219915" description="beta-N-acetylhexosaminidase" evidence="7">
    <location>
        <begin position="22"/>
        <end position="765"/>
    </location>
</feature>
<dbReference type="Pfam" id="PF13290">
    <property type="entry name" value="CHB_HEX_C_1"/>
    <property type="match status" value="1"/>
</dbReference>
<comment type="catalytic activity">
    <reaction evidence="1">
        <text>Hydrolysis of terminal non-reducing N-acetyl-D-hexosamine residues in N-acetyl-beta-D-hexosaminides.</text>
        <dbReference type="EC" id="3.2.1.52"/>
    </reaction>
</comment>
<proteinExistence type="inferred from homology"/>
<dbReference type="PROSITE" id="PS51820">
    <property type="entry name" value="PA14"/>
    <property type="match status" value="1"/>
</dbReference>
<evidence type="ECO:0000259" key="8">
    <source>
        <dbReference type="PROSITE" id="PS51820"/>
    </source>
</evidence>